<sequence length="156" mass="16824">MLSAVIRPSSRSSVIPSRLVLVSPPSSSVIRSVIHPSVLELYGCAPGEFDLGRDRRLRPPATPNQITRSAMRARRTASSSTLAAAMDENEYLMVGDAGNNREFKGIEGVAVSHDGQILSSLRTGTTIGFKTFDESRDPAKQSTNPRLAACPCLFHL</sequence>
<comment type="caution">
    <text evidence="1">The sequence shown here is derived from an EMBL/GenBank/DDBJ whole genome shotgun (WGS) entry which is preliminary data.</text>
</comment>
<organism evidence="1 2">
    <name type="scientific">Hypsibius exemplaris</name>
    <name type="common">Freshwater tardigrade</name>
    <dbReference type="NCBI Taxonomy" id="2072580"/>
    <lineage>
        <taxon>Eukaryota</taxon>
        <taxon>Metazoa</taxon>
        <taxon>Ecdysozoa</taxon>
        <taxon>Tardigrada</taxon>
        <taxon>Eutardigrada</taxon>
        <taxon>Parachela</taxon>
        <taxon>Hypsibioidea</taxon>
        <taxon>Hypsibiidae</taxon>
        <taxon>Hypsibius</taxon>
    </lineage>
</organism>
<accession>A0A9X6NPL9</accession>
<gene>
    <name evidence="1" type="ORF">BV898_18749</name>
</gene>
<keyword evidence="2" id="KW-1185">Reference proteome</keyword>
<evidence type="ECO:0000313" key="2">
    <source>
        <dbReference type="Proteomes" id="UP000192578"/>
    </source>
</evidence>
<dbReference type="OrthoDB" id="342730at2759"/>
<protein>
    <submittedName>
        <fullName evidence="1">Uncharacterized protein</fullName>
    </submittedName>
</protein>
<dbReference type="AlphaFoldDB" id="A0A9X6NPL9"/>
<proteinExistence type="predicted"/>
<evidence type="ECO:0000313" key="1">
    <source>
        <dbReference type="EMBL" id="OWA54341.1"/>
    </source>
</evidence>
<dbReference type="Proteomes" id="UP000192578">
    <property type="component" value="Unassembled WGS sequence"/>
</dbReference>
<reference evidence="2" key="1">
    <citation type="submission" date="2017-01" db="EMBL/GenBank/DDBJ databases">
        <title>Comparative genomics of anhydrobiosis in the tardigrade Hypsibius dujardini.</title>
        <authorList>
            <person name="Yoshida Y."/>
            <person name="Koutsovoulos G."/>
            <person name="Laetsch D."/>
            <person name="Stevens L."/>
            <person name="Kumar S."/>
            <person name="Horikawa D."/>
            <person name="Ishino K."/>
            <person name="Komine S."/>
            <person name="Tomita M."/>
            <person name="Blaxter M."/>
            <person name="Arakawa K."/>
        </authorList>
    </citation>
    <scope>NUCLEOTIDE SEQUENCE [LARGE SCALE GENOMIC DNA]</scope>
    <source>
        <strain evidence="2">Z151</strain>
    </source>
</reference>
<name>A0A9X6NPL9_HYPEX</name>
<dbReference type="EMBL" id="MTYJ01000394">
    <property type="protein sequence ID" value="OWA54341.1"/>
    <property type="molecule type" value="Genomic_DNA"/>
</dbReference>